<feature type="transmembrane region" description="Helical" evidence="2">
    <location>
        <begin position="60"/>
        <end position="77"/>
    </location>
</feature>
<dbReference type="eggNOG" id="ENOG502N5DJ">
    <property type="taxonomic scope" value="Archaea"/>
</dbReference>
<feature type="compositionally biased region" description="Basic and acidic residues" evidence="1">
    <location>
        <begin position="112"/>
        <end position="129"/>
    </location>
</feature>
<dbReference type="EMBL" id="CP003372">
    <property type="protein sequence ID" value="AGB31483.1"/>
    <property type="molecule type" value="Genomic_DNA"/>
</dbReference>
<name>L0JKW4_NATP1</name>
<reference evidence="5" key="1">
    <citation type="submission" date="2012-02" db="EMBL/GenBank/DDBJ databases">
        <title>Complete sequence of chromosome of Natrinema pellirubrum DSM 15624.</title>
        <authorList>
            <person name="Lucas S."/>
            <person name="Han J."/>
            <person name="Lapidus A."/>
            <person name="Cheng J.-F."/>
            <person name="Goodwin L."/>
            <person name="Pitluck S."/>
            <person name="Peters L."/>
            <person name="Teshima H."/>
            <person name="Detter J.C."/>
            <person name="Han C."/>
            <person name="Tapia R."/>
            <person name="Land M."/>
            <person name="Hauser L."/>
            <person name="Kyrpides N."/>
            <person name="Ivanova N."/>
            <person name="Pagani I."/>
            <person name="Sproer C."/>
            <person name="Anderson I."/>
            <person name="Woyke T."/>
        </authorList>
    </citation>
    <scope>NUCLEOTIDE SEQUENCE [LARGE SCALE GENOMIC DNA]</scope>
    <source>
        <strain evidence="5">DSM 15624 / JCM 10476 / NCIMB 786</strain>
    </source>
</reference>
<dbReference type="HOGENOM" id="CLU_1792187_0_0_2"/>
<reference evidence="4 6" key="3">
    <citation type="journal article" date="2014" name="PLoS Genet.">
        <title>Phylogenetically driven sequencing of extremely halophilic archaea reveals strategies for static and dynamic osmo-response.</title>
        <authorList>
            <person name="Becker E.A."/>
            <person name="Seitzer P.M."/>
            <person name="Tritt A."/>
            <person name="Larsen D."/>
            <person name="Krusor M."/>
            <person name="Yao A.I."/>
            <person name="Wu D."/>
            <person name="Madern D."/>
            <person name="Eisen J.A."/>
            <person name="Darling A.E."/>
            <person name="Facciotti M.T."/>
        </authorList>
    </citation>
    <scope>NUCLEOTIDE SEQUENCE [LARGE SCALE GENOMIC DNA]</scope>
    <source>
        <strain evidence="4 6">DSM 15624</strain>
    </source>
</reference>
<sequence length="144" mass="14934">MNGTKLLGGVVLVVGLLFLLGGLAMPSTTTTTSTSCYDDPMGYGQDCVESTYETPNSSKGPTILFGLIGTVAGGWLLRRSGSTADRGPEPSTADSDWTGDDAVTNGATGPRSDAERPSEASDRPTDSTADKGFAQQVREAHEDD</sequence>
<evidence type="ECO:0000313" key="4">
    <source>
        <dbReference type="EMBL" id="ELY82215.1"/>
    </source>
</evidence>
<evidence type="ECO:0000313" key="6">
    <source>
        <dbReference type="Proteomes" id="UP000011593"/>
    </source>
</evidence>
<dbReference type="AlphaFoldDB" id="L0JKW4"/>
<gene>
    <name evidence="3" type="ordered locus">Natpe_1585</name>
    <name evidence="4" type="ORF">C488_00030</name>
</gene>
<dbReference type="KEGG" id="npe:Natpe_1585"/>
<keyword evidence="2" id="KW-1133">Transmembrane helix</keyword>
<keyword evidence="2" id="KW-0812">Transmembrane</keyword>
<feature type="region of interest" description="Disordered" evidence="1">
    <location>
        <begin position="79"/>
        <end position="144"/>
    </location>
</feature>
<accession>L0JKW4</accession>
<keyword evidence="2" id="KW-0472">Membrane</keyword>
<evidence type="ECO:0000313" key="3">
    <source>
        <dbReference type="EMBL" id="AGB31483.1"/>
    </source>
</evidence>
<keyword evidence="6" id="KW-1185">Reference proteome</keyword>
<dbReference type="OrthoDB" id="387080at2157"/>
<proteinExistence type="predicted"/>
<dbReference type="PATRIC" id="fig|797303.5.peg.7"/>
<dbReference type="Proteomes" id="UP000010843">
    <property type="component" value="Chromosome"/>
</dbReference>
<dbReference type="Proteomes" id="UP000011593">
    <property type="component" value="Unassembled WGS sequence"/>
</dbReference>
<evidence type="ECO:0000313" key="5">
    <source>
        <dbReference type="Proteomes" id="UP000010843"/>
    </source>
</evidence>
<reference evidence="3" key="2">
    <citation type="submission" date="2012-02" db="EMBL/GenBank/DDBJ databases">
        <title>Complete sequence of chromosome of Natrinema pellirubrum DSM 15624.</title>
        <authorList>
            <consortium name="US DOE Joint Genome Institute"/>
            <person name="Lucas S."/>
            <person name="Han J."/>
            <person name="Lapidus A."/>
            <person name="Cheng J.-F."/>
            <person name="Goodwin L."/>
            <person name="Pitluck S."/>
            <person name="Peters L."/>
            <person name="Teshima H."/>
            <person name="Detter J.C."/>
            <person name="Han C."/>
            <person name="Tapia R."/>
            <person name="Land M."/>
            <person name="Hauser L."/>
            <person name="Kyrpides N."/>
            <person name="Ivanova N."/>
            <person name="Pagani I."/>
            <person name="Sproer C."/>
            <person name="Anderson I."/>
            <person name="Woyke T."/>
        </authorList>
    </citation>
    <scope>NUCLEOTIDE SEQUENCE</scope>
    <source>
        <strain evidence="3">DSM 15624</strain>
    </source>
</reference>
<evidence type="ECO:0000256" key="2">
    <source>
        <dbReference type="SAM" id="Phobius"/>
    </source>
</evidence>
<evidence type="ECO:0000256" key="1">
    <source>
        <dbReference type="SAM" id="MobiDB-lite"/>
    </source>
</evidence>
<protein>
    <submittedName>
        <fullName evidence="3">Uncharacterized protein</fullName>
    </submittedName>
</protein>
<dbReference type="GeneID" id="14332326"/>
<organism evidence="3 5">
    <name type="scientific">Natrinema pellirubrum (strain DSM 15624 / CIP 106293 / JCM 10476 / NCIMB 786 / 157)</name>
    <dbReference type="NCBI Taxonomy" id="797303"/>
    <lineage>
        <taxon>Archaea</taxon>
        <taxon>Methanobacteriati</taxon>
        <taxon>Methanobacteriota</taxon>
        <taxon>Stenosarchaea group</taxon>
        <taxon>Halobacteria</taxon>
        <taxon>Halobacteriales</taxon>
        <taxon>Natrialbaceae</taxon>
        <taxon>Natrinema</taxon>
    </lineage>
</organism>
<dbReference type="RefSeq" id="WP_006179303.1">
    <property type="nucleotide sequence ID" value="NC_019962.1"/>
</dbReference>
<dbReference type="EMBL" id="AOIE01000001">
    <property type="protein sequence ID" value="ELY82215.1"/>
    <property type="molecule type" value="Genomic_DNA"/>
</dbReference>